<dbReference type="FunFam" id="3.30.230.10:FF:000030">
    <property type="entry name" value="PMS1 homolog 1, mismatch repair system component"/>
    <property type="match status" value="1"/>
</dbReference>
<evidence type="ECO:0000259" key="5">
    <source>
        <dbReference type="PROSITE" id="PS50118"/>
    </source>
</evidence>
<reference evidence="6" key="1">
    <citation type="submission" date="2022-11" db="UniProtKB">
        <authorList>
            <consortium name="EnsemblMetazoa"/>
        </authorList>
    </citation>
    <scope>IDENTIFICATION</scope>
</reference>
<dbReference type="NCBIfam" id="TIGR00585">
    <property type="entry name" value="mutl"/>
    <property type="match status" value="1"/>
</dbReference>
<feature type="DNA-binding region" description="HMG box" evidence="3">
    <location>
        <begin position="688"/>
        <end position="756"/>
    </location>
</feature>
<name>A0A913YYW7_PATMI</name>
<evidence type="ECO:0000256" key="2">
    <source>
        <dbReference type="ARBA" id="ARBA00022763"/>
    </source>
</evidence>
<dbReference type="SMART" id="SM00398">
    <property type="entry name" value="HMG"/>
    <property type="match status" value="1"/>
</dbReference>
<dbReference type="Proteomes" id="UP000887568">
    <property type="component" value="Unplaced"/>
</dbReference>
<dbReference type="GO" id="GO:0006298">
    <property type="term" value="P:mismatch repair"/>
    <property type="evidence" value="ECO:0007669"/>
    <property type="project" value="InterPro"/>
</dbReference>
<dbReference type="FunFam" id="1.10.30.10:FF:000026">
    <property type="entry name" value="PMS1 homolog 1, mismatch repair system component"/>
    <property type="match status" value="1"/>
</dbReference>
<dbReference type="PANTHER" id="PTHR10073:SF54">
    <property type="entry name" value="PMS1 PROTEIN HOMOLOG 1"/>
    <property type="match status" value="1"/>
</dbReference>
<dbReference type="RefSeq" id="XP_038044758.1">
    <property type="nucleotide sequence ID" value="XM_038188830.1"/>
</dbReference>
<dbReference type="CDD" id="cd16926">
    <property type="entry name" value="HATPase_MutL-MLH-PMS-like"/>
    <property type="match status" value="1"/>
</dbReference>
<dbReference type="InterPro" id="IPR009071">
    <property type="entry name" value="HMG_box_dom"/>
</dbReference>
<dbReference type="Pfam" id="PF13589">
    <property type="entry name" value="HATPase_c_3"/>
    <property type="match status" value="1"/>
</dbReference>
<protein>
    <recommendedName>
        <fullName evidence="5">HMG box domain-containing protein</fullName>
    </recommendedName>
</protein>
<dbReference type="GO" id="GO:0140664">
    <property type="term" value="F:ATP-dependent DNA damage sensor activity"/>
    <property type="evidence" value="ECO:0007669"/>
    <property type="project" value="InterPro"/>
</dbReference>
<dbReference type="FunFam" id="3.30.565.10:FF:000017">
    <property type="entry name" value="PMS1 homolog 1, mismatch repair system component"/>
    <property type="match status" value="1"/>
</dbReference>
<feature type="region of interest" description="Disordered" evidence="4">
    <location>
        <begin position="598"/>
        <end position="617"/>
    </location>
</feature>
<dbReference type="EnsemblMetazoa" id="XM_038188830.1">
    <property type="protein sequence ID" value="XP_038044758.1"/>
    <property type="gene ID" value="LOC119719391"/>
</dbReference>
<dbReference type="PANTHER" id="PTHR10073">
    <property type="entry name" value="DNA MISMATCH REPAIR PROTEIN MLH, PMS, MUTL"/>
    <property type="match status" value="1"/>
</dbReference>
<dbReference type="GeneID" id="119719391"/>
<evidence type="ECO:0000256" key="1">
    <source>
        <dbReference type="ARBA" id="ARBA00006082"/>
    </source>
</evidence>
<evidence type="ECO:0000256" key="4">
    <source>
        <dbReference type="SAM" id="MobiDB-lite"/>
    </source>
</evidence>
<dbReference type="GO" id="GO:0016887">
    <property type="term" value="F:ATP hydrolysis activity"/>
    <property type="evidence" value="ECO:0007669"/>
    <property type="project" value="InterPro"/>
</dbReference>
<keyword evidence="7" id="KW-1185">Reference proteome</keyword>
<dbReference type="GO" id="GO:0032389">
    <property type="term" value="C:MutLalpha complex"/>
    <property type="evidence" value="ECO:0007669"/>
    <property type="project" value="TreeGrafter"/>
</dbReference>
<organism evidence="6 7">
    <name type="scientific">Patiria miniata</name>
    <name type="common">Bat star</name>
    <name type="synonym">Asterina miniata</name>
    <dbReference type="NCBI Taxonomy" id="46514"/>
    <lineage>
        <taxon>Eukaryota</taxon>
        <taxon>Metazoa</taxon>
        <taxon>Echinodermata</taxon>
        <taxon>Eleutherozoa</taxon>
        <taxon>Asterozoa</taxon>
        <taxon>Asteroidea</taxon>
        <taxon>Valvatacea</taxon>
        <taxon>Valvatida</taxon>
        <taxon>Asterinidae</taxon>
        <taxon>Patiria</taxon>
    </lineage>
</organism>
<feature type="compositionally biased region" description="Polar residues" evidence="4">
    <location>
        <begin position="600"/>
        <end position="613"/>
    </location>
</feature>
<dbReference type="PROSITE" id="PS50118">
    <property type="entry name" value="HMG_BOX_2"/>
    <property type="match status" value="1"/>
</dbReference>
<dbReference type="SMART" id="SM01340">
    <property type="entry name" value="DNA_mis_repair"/>
    <property type="match status" value="1"/>
</dbReference>
<dbReference type="OrthoDB" id="10263226at2759"/>
<keyword evidence="3" id="KW-0539">Nucleus</keyword>
<sequence length="1049" mass="117868">MACMRKLSSDTIRLVTSSQVITSVVSVIKELIENSLDAGSDNIEIKLENYGFDKIEVRDNGSGIKPIDAPFMARRHFTSKISQHADLEYLATYGFRGEALGSLCAMSSVTIVTKTQDDEFGRHYVLDHEGEIVTSKPSHLGNGTTVTAMHLFKNVPVRKQYYTNAKRRRDELKKVEELVMSYGVIRPAVRFALSHNKSSLWQKCKVANHKAALINTWGSSVMSHMQYIQRLDDETEVRIEGFVPSLSADSQSASRAVSDRCWIAINGRPIIFKDIEKMVKQSYCQAVKHDMVSVRYLVMFISISLPQHHVDVNLEPNKTKVMLQNKEVVFSVLSDLLDEVYGRKADDHIADVVIPNSTHQQANNIQPVDNLPTQLGFNDRTLCNTNTAFEDNHVPTCTSDGGVKNENTWSIEKLDCERESAVYQSINLGKPSHQDHNHDVPVCKATEEPKGIAETPCSAQNVPTTTKNLPSASNDQTVGDSIQQNIFQLNFSIFDDVDFELEKVDETAATIALDEAKCPESDLMNQNVLHQADNTTMCDYLIEETAGNVQSVTSSVNLTDWSKGRGLTNKDGRPLEPATLHIPRKAVEERLVTNHIEPGQLSTNQRTSNSESPFQVPADCTNTNQNKLARIPHTVTLGNSMTSSSSTNQEADDLTPTNGKRTSPKRRPSLEKKIGKGTMYDLICGSPIRRPQSSYEFFCKEMRPLVLGENPRASFNDITKVVAEKWRQLEEMEKAKYEEKSRRDTERHRNQLEAAQKKLGFKRGTGLEAPPSKKRKITLASNQGLIDKMLLSQQQRESANQLLPTKAPDIPTVNITFNLIGLRREFETHQQKRKTDPDQRLNLIGQLASHDVWLAHHGNQVVVFNQYRVEETLLFHRLLAHHMLPCQPVEVPVVLSPSMVGGHDNWATLLEMSKRVNPPDPAMYYTDTRLTANGFTIKQTVDSETVEVKVQVIAMATTVSCYGIQDLQELLELITTKQSCTLSQCRPLKVANYLKGEAVRMARNLPSTMLEEDVQNVIERMKQLPNQCKTCLHNQPFTYPLFVISESQV</sequence>
<dbReference type="InterPro" id="IPR014721">
    <property type="entry name" value="Ribsml_uS5_D2-typ_fold_subgr"/>
</dbReference>
<dbReference type="SUPFAM" id="SSF54211">
    <property type="entry name" value="Ribosomal protein S5 domain 2-like"/>
    <property type="match status" value="1"/>
</dbReference>
<accession>A0A913YYW7</accession>
<dbReference type="SUPFAM" id="SSF55874">
    <property type="entry name" value="ATPase domain of HSP90 chaperone/DNA topoisomerase II/histidine kinase"/>
    <property type="match status" value="1"/>
</dbReference>
<dbReference type="GO" id="GO:0005524">
    <property type="term" value="F:ATP binding"/>
    <property type="evidence" value="ECO:0007669"/>
    <property type="project" value="InterPro"/>
</dbReference>
<feature type="domain" description="HMG box" evidence="5">
    <location>
        <begin position="688"/>
        <end position="756"/>
    </location>
</feature>
<feature type="region of interest" description="Disordered" evidence="4">
    <location>
        <begin position="637"/>
        <end position="669"/>
    </location>
</feature>
<comment type="similarity">
    <text evidence="1">Belongs to the DNA mismatch repair MutL/HexB family.</text>
</comment>
<feature type="compositionally biased region" description="Polar residues" evidence="4">
    <location>
        <begin position="637"/>
        <end position="661"/>
    </location>
</feature>
<dbReference type="InterPro" id="IPR020568">
    <property type="entry name" value="Ribosomal_Su5_D2-typ_SF"/>
</dbReference>
<evidence type="ECO:0000313" key="7">
    <source>
        <dbReference type="Proteomes" id="UP000887568"/>
    </source>
</evidence>
<dbReference type="GO" id="GO:0030983">
    <property type="term" value="F:mismatched DNA binding"/>
    <property type="evidence" value="ECO:0007669"/>
    <property type="project" value="InterPro"/>
</dbReference>
<dbReference type="Pfam" id="PF00505">
    <property type="entry name" value="HMG_box"/>
    <property type="match status" value="1"/>
</dbReference>
<dbReference type="SUPFAM" id="SSF47095">
    <property type="entry name" value="HMG-box"/>
    <property type="match status" value="1"/>
</dbReference>
<dbReference type="PROSITE" id="PS00058">
    <property type="entry name" value="DNA_MISMATCH_REPAIR_1"/>
    <property type="match status" value="1"/>
</dbReference>
<dbReference type="Gene3D" id="3.30.565.10">
    <property type="entry name" value="Histidine kinase-like ATPase, C-terminal domain"/>
    <property type="match status" value="1"/>
</dbReference>
<evidence type="ECO:0000313" key="6">
    <source>
        <dbReference type="EnsemblMetazoa" id="XP_038044758.1"/>
    </source>
</evidence>
<evidence type="ECO:0000256" key="3">
    <source>
        <dbReference type="PROSITE-ProRule" id="PRU00267"/>
    </source>
</evidence>
<dbReference type="InterPro" id="IPR013507">
    <property type="entry name" value="DNA_mismatch_S5_2-like"/>
</dbReference>
<dbReference type="InterPro" id="IPR036890">
    <property type="entry name" value="HATPase_C_sf"/>
</dbReference>
<proteinExistence type="inferred from homology"/>
<dbReference type="InterPro" id="IPR014762">
    <property type="entry name" value="DNA_mismatch_repair_CS"/>
</dbReference>
<keyword evidence="3" id="KW-0238">DNA-binding</keyword>
<dbReference type="Pfam" id="PF01119">
    <property type="entry name" value="DNA_mis_repair"/>
    <property type="match status" value="1"/>
</dbReference>
<dbReference type="InterPro" id="IPR038973">
    <property type="entry name" value="MutL/Mlh/Pms-like"/>
</dbReference>
<dbReference type="OMA" id="IWTKVPV"/>
<dbReference type="InterPro" id="IPR002099">
    <property type="entry name" value="MutL/Mlh/PMS"/>
</dbReference>
<dbReference type="AlphaFoldDB" id="A0A913YYW7"/>
<dbReference type="Gene3D" id="1.10.30.10">
    <property type="entry name" value="High mobility group box domain"/>
    <property type="match status" value="1"/>
</dbReference>
<dbReference type="Gene3D" id="3.30.230.10">
    <property type="match status" value="1"/>
</dbReference>
<keyword evidence="2" id="KW-0227">DNA damage</keyword>
<dbReference type="InterPro" id="IPR036910">
    <property type="entry name" value="HMG_box_dom_sf"/>
</dbReference>
<dbReference type="CDD" id="cd00084">
    <property type="entry name" value="HMG-box_SF"/>
    <property type="match status" value="1"/>
</dbReference>